<name>A0A1M6RE13_9FIRM</name>
<feature type="domain" description="Toxin SymE-like" evidence="1">
    <location>
        <begin position="4"/>
        <end position="52"/>
    </location>
</feature>
<evidence type="ECO:0000313" key="2">
    <source>
        <dbReference type="EMBL" id="SHK30608.1"/>
    </source>
</evidence>
<dbReference type="GO" id="GO:0016788">
    <property type="term" value="F:hydrolase activity, acting on ester bonds"/>
    <property type="evidence" value="ECO:0007669"/>
    <property type="project" value="InterPro"/>
</dbReference>
<keyword evidence="3" id="KW-1185">Reference proteome</keyword>
<gene>
    <name evidence="2" type="ORF">SAMN02745883_01756</name>
</gene>
<dbReference type="Proteomes" id="UP000184082">
    <property type="component" value="Unassembled WGS sequence"/>
</dbReference>
<dbReference type="GO" id="GO:0016070">
    <property type="term" value="P:RNA metabolic process"/>
    <property type="evidence" value="ECO:0007669"/>
    <property type="project" value="InterPro"/>
</dbReference>
<dbReference type="GO" id="GO:0003723">
    <property type="term" value="F:RNA binding"/>
    <property type="evidence" value="ECO:0007669"/>
    <property type="project" value="InterPro"/>
</dbReference>
<sequence length="66" mass="7779">MKVRKLKVYEAPINSSRNIPCIRLQGKWLKELGFLPGKEMNVKMNKGRILIELIHEAEEEYDSHKK</sequence>
<proteinExistence type="predicted"/>
<evidence type="ECO:0000313" key="3">
    <source>
        <dbReference type="Proteomes" id="UP000184082"/>
    </source>
</evidence>
<evidence type="ECO:0000259" key="1">
    <source>
        <dbReference type="Pfam" id="PF08845"/>
    </source>
</evidence>
<organism evidence="2 3">
    <name type="scientific">Caminicella sporogenes DSM 14501</name>
    <dbReference type="NCBI Taxonomy" id="1121266"/>
    <lineage>
        <taxon>Bacteria</taxon>
        <taxon>Bacillati</taxon>
        <taxon>Bacillota</taxon>
        <taxon>Clostridia</taxon>
        <taxon>Peptostreptococcales</taxon>
        <taxon>Caminicellaceae</taxon>
        <taxon>Caminicella</taxon>
    </lineage>
</organism>
<dbReference type="AlphaFoldDB" id="A0A1M6RE13"/>
<dbReference type="RefSeq" id="WP_072967679.1">
    <property type="nucleotide sequence ID" value="NZ_FRAJ01000014.1"/>
</dbReference>
<reference evidence="2 3" key="1">
    <citation type="submission" date="2016-11" db="EMBL/GenBank/DDBJ databases">
        <authorList>
            <person name="Jaros S."/>
            <person name="Januszkiewicz K."/>
            <person name="Wedrychowicz H."/>
        </authorList>
    </citation>
    <scope>NUCLEOTIDE SEQUENCE [LARGE SCALE GENOMIC DNA]</scope>
    <source>
        <strain evidence="2 3">DSM 14501</strain>
    </source>
</reference>
<dbReference type="STRING" id="1121266.SAMN02745883_01756"/>
<dbReference type="EMBL" id="FRAJ01000014">
    <property type="protein sequence ID" value="SHK30608.1"/>
    <property type="molecule type" value="Genomic_DNA"/>
</dbReference>
<dbReference type="GO" id="GO:0005737">
    <property type="term" value="C:cytoplasm"/>
    <property type="evidence" value="ECO:0007669"/>
    <property type="project" value="InterPro"/>
</dbReference>
<dbReference type="Pfam" id="PF08845">
    <property type="entry name" value="SymE_toxin"/>
    <property type="match status" value="1"/>
</dbReference>
<dbReference type="InterPro" id="IPR014944">
    <property type="entry name" value="Toxin_SymE-like"/>
</dbReference>
<protein>
    <submittedName>
        <fullName evidence="2">Toxin SymE, type I toxin-antitoxin system</fullName>
    </submittedName>
</protein>
<accession>A0A1M6RE13</accession>